<sequence length="319" mass="36506">MVLEKFKFLQASIHKQQEESGNFFPKKIHFGGNPKLQYREGGEKFHKTEQGRAQKFQKNGQAGANKKFERGEKKFGGEKKNLKGNKRDQKEQGDKKFKNKKVKKGKGDPVKGTSTEYIELANSDDDEDVVDVTDMISKSDNDDNEDEAVIPLLNTSTKRKSVKNAKIPAVVSKFSSKNRFNALGEYEEVGEKSEEPPRKRQRPSEDDGKEAEEEEGAEDVDGESGSDDDEEERLKFREEISKMPIGKVREMKEKLGIKLFNKTYFGTSEVEKKRKETKKAEISRSENHGQHRPKEISSKRHVSTFRNIYGEHEKGTKKK</sequence>
<keyword evidence="8" id="KW-1185">Reference proteome</keyword>
<name>A0A8R1HLJ7_CAEJA</name>
<protein>
    <submittedName>
        <fullName evidence="7">Uncharacterized protein</fullName>
    </submittedName>
</protein>
<proteinExistence type="inferred from homology"/>
<evidence type="ECO:0000256" key="5">
    <source>
        <dbReference type="ARBA" id="ARBA00023242"/>
    </source>
</evidence>
<feature type="compositionally biased region" description="Basic and acidic residues" evidence="6">
    <location>
        <begin position="232"/>
        <end position="244"/>
    </location>
</feature>
<keyword evidence="5" id="KW-0539">Nucleus</keyword>
<organism evidence="7 8">
    <name type="scientific">Caenorhabditis japonica</name>
    <dbReference type="NCBI Taxonomy" id="281687"/>
    <lineage>
        <taxon>Eukaryota</taxon>
        <taxon>Metazoa</taxon>
        <taxon>Ecdysozoa</taxon>
        <taxon>Nematoda</taxon>
        <taxon>Chromadorea</taxon>
        <taxon>Rhabditida</taxon>
        <taxon>Rhabditina</taxon>
        <taxon>Rhabditomorpha</taxon>
        <taxon>Rhabditoidea</taxon>
        <taxon>Rhabditidae</taxon>
        <taxon>Peloderinae</taxon>
        <taxon>Caenorhabditis</taxon>
    </lineage>
</organism>
<dbReference type="AlphaFoldDB" id="A0A8R1HLJ7"/>
<reference evidence="8" key="1">
    <citation type="submission" date="2010-08" db="EMBL/GenBank/DDBJ databases">
        <authorList>
            <consortium name="Caenorhabditis japonica Sequencing Consortium"/>
            <person name="Wilson R.K."/>
        </authorList>
    </citation>
    <scope>NUCLEOTIDE SEQUENCE [LARGE SCALE GENOMIC DNA]</scope>
    <source>
        <strain evidence="8">DF5081</strain>
    </source>
</reference>
<evidence type="ECO:0000256" key="6">
    <source>
        <dbReference type="SAM" id="MobiDB-lite"/>
    </source>
</evidence>
<feature type="region of interest" description="Disordered" evidence="6">
    <location>
        <begin position="44"/>
        <end position="126"/>
    </location>
</feature>
<feature type="compositionally biased region" description="Basic and acidic residues" evidence="6">
    <location>
        <begin position="309"/>
        <end position="319"/>
    </location>
</feature>
<feature type="compositionally biased region" description="Acidic residues" evidence="6">
    <location>
        <begin position="207"/>
        <end position="231"/>
    </location>
</feature>
<evidence type="ECO:0000256" key="2">
    <source>
        <dbReference type="ARBA" id="ARBA00009418"/>
    </source>
</evidence>
<reference evidence="7" key="2">
    <citation type="submission" date="2022-06" db="UniProtKB">
        <authorList>
            <consortium name="EnsemblMetazoa"/>
        </authorList>
    </citation>
    <scope>IDENTIFICATION</scope>
    <source>
        <strain evidence="7">DF5081</strain>
    </source>
</reference>
<feature type="compositionally biased region" description="Basic and acidic residues" evidence="6">
    <location>
        <begin position="66"/>
        <end position="96"/>
    </location>
</feature>
<feature type="compositionally biased region" description="Basic and acidic residues" evidence="6">
    <location>
        <begin position="189"/>
        <end position="206"/>
    </location>
</feature>
<feature type="region of interest" description="Disordered" evidence="6">
    <location>
        <begin position="268"/>
        <end position="319"/>
    </location>
</feature>
<dbReference type="GO" id="GO:0030686">
    <property type="term" value="C:90S preribosome"/>
    <property type="evidence" value="ECO:0007669"/>
    <property type="project" value="TreeGrafter"/>
</dbReference>
<dbReference type="GO" id="GO:0000462">
    <property type="term" value="P:maturation of SSU-rRNA from tricistronic rRNA transcript (SSU-rRNA, 5.8S rRNA, LSU-rRNA)"/>
    <property type="evidence" value="ECO:0007669"/>
    <property type="project" value="TreeGrafter"/>
</dbReference>
<dbReference type="InterPro" id="IPR009292">
    <property type="entry name" value="RRP36"/>
</dbReference>
<evidence type="ECO:0000256" key="4">
    <source>
        <dbReference type="ARBA" id="ARBA00022552"/>
    </source>
</evidence>
<dbReference type="GO" id="GO:0005730">
    <property type="term" value="C:nucleolus"/>
    <property type="evidence" value="ECO:0007669"/>
    <property type="project" value="UniProtKB-SubCell"/>
</dbReference>
<comment type="similarity">
    <text evidence="2">Belongs to the RRP36 family.</text>
</comment>
<keyword evidence="3" id="KW-0690">Ribosome biogenesis</keyword>
<feature type="region of interest" description="Disordered" evidence="6">
    <location>
        <begin position="185"/>
        <end position="244"/>
    </location>
</feature>
<dbReference type="PANTHER" id="PTHR21738">
    <property type="entry name" value="RIBOSOMAL RNA PROCESSING PROTEIN 36 HOMOLOG"/>
    <property type="match status" value="1"/>
</dbReference>
<comment type="subcellular location">
    <subcellularLocation>
        <location evidence="1">Nucleus</location>
        <location evidence="1">Nucleolus</location>
    </subcellularLocation>
</comment>
<keyword evidence="4" id="KW-0698">rRNA processing</keyword>
<feature type="compositionally biased region" description="Basic and acidic residues" evidence="6">
    <location>
        <begin position="269"/>
        <end position="298"/>
    </location>
</feature>
<accession>A0A8R1HLJ7</accession>
<evidence type="ECO:0000313" key="7">
    <source>
        <dbReference type="EnsemblMetazoa" id="CJA05092b.1"/>
    </source>
</evidence>
<dbReference type="Proteomes" id="UP000005237">
    <property type="component" value="Unassembled WGS sequence"/>
</dbReference>
<dbReference type="PANTHER" id="PTHR21738:SF0">
    <property type="entry name" value="RIBOSOMAL RNA PROCESSING PROTEIN 36 HOMOLOG"/>
    <property type="match status" value="1"/>
</dbReference>
<evidence type="ECO:0000256" key="1">
    <source>
        <dbReference type="ARBA" id="ARBA00004604"/>
    </source>
</evidence>
<evidence type="ECO:0000256" key="3">
    <source>
        <dbReference type="ARBA" id="ARBA00022517"/>
    </source>
</evidence>
<evidence type="ECO:0000313" key="8">
    <source>
        <dbReference type="Proteomes" id="UP000005237"/>
    </source>
</evidence>
<dbReference type="EnsemblMetazoa" id="CJA05092b.1">
    <property type="protein sequence ID" value="CJA05092b.1"/>
    <property type="gene ID" value="WBGene00124296"/>
</dbReference>